<feature type="compositionally biased region" description="Low complexity" evidence="1">
    <location>
        <begin position="13"/>
        <end position="27"/>
    </location>
</feature>
<evidence type="ECO:0000313" key="2">
    <source>
        <dbReference type="EMBL" id="EEU96919.1"/>
    </source>
</evidence>
<dbReference type="InterPro" id="IPR012338">
    <property type="entry name" value="Beta-lactam/transpept-like"/>
</dbReference>
<gene>
    <name evidence="2" type="ORF">FAEPRAA2165_01508</name>
</gene>
<name>C7H5D8_FAED2</name>
<dbReference type="HOGENOM" id="CLU_2909350_0_0_9"/>
<dbReference type="Gene3D" id="3.30.450.330">
    <property type="match status" value="1"/>
</dbReference>
<evidence type="ECO:0000256" key="1">
    <source>
        <dbReference type="SAM" id="MobiDB-lite"/>
    </source>
</evidence>
<feature type="non-terminal residue" evidence="2">
    <location>
        <position position="62"/>
    </location>
</feature>
<comment type="caution">
    <text evidence="2">The sequence shown here is derived from an EMBL/GenBank/DDBJ whole genome shotgun (WGS) entry which is preliminary data.</text>
</comment>
<dbReference type="EMBL" id="ACOP02000042">
    <property type="protein sequence ID" value="EEU96919.1"/>
    <property type="molecule type" value="Genomic_DNA"/>
</dbReference>
<organism evidence="2 3">
    <name type="scientific">Faecalibacterium duncaniae (strain DSM 17677 / JCM 31915 / A2-165)</name>
    <name type="common">Faecalibacterium prausnitzii</name>
    <dbReference type="NCBI Taxonomy" id="411483"/>
    <lineage>
        <taxon>Bacteria</taxon>
        <taxon>Bacillati</taxon>
        <taxon>Bacillota</taxon>
        <taxon>Clostridia</taxon>
        <taxon>Eubacteriales</taxon>
        <taxon>Oscillospiraceae</taxon>
        <taxon>Faecalibacterium</taxon>
    </lineage>
</organism>
<feature type="region of interest" description="Disordered" evidence="1">
    <location>
        <begin position="1"/>
        <end position="62"/>
    </location>
</feature>
<keyword evidence="3" id="KW-1185">Reference proteome</keyword>
<accession>C7H5D8</accession>
<reference evidence="2" key="1">
    <citation type="submission" date="2009-08" db="EMBL/GenBank/DDBJ databases">
        <authorList>
            <person name="Weinstock G."/>
            <person name="Sodergren E."/>
            <person name="Clifton S."/>
            <person name="Fulton L."/>
            <person name="Fulton B."/>
            <person name="Courtney L."/>
            <person name="Fronick C."/>
            <person name="Harrison M."/>
            <person name="Strong C."/>
            <person name="Farmer C."/>
            <person name="Delahaunty K."/>
            <person name="Markovic C."/>
            <person name="Hall O."/>
            <person name="Minx P."/>
            <person name="Tomlinson C."/>
            <person name="Mitreva M."/>
            <person name="Nelson J."/>
            <person name="Hou S."/>
            <person name="Wollam A."/>
            <person name="Pepin K.H."/>
            <person name="Johnson M."/>
            <person name="Bhonagiri V."/>
            <person name="Nash W.E."/>
            <person name="Warren W."/>
            <person name="Chinwalla A."/>
            <person name="Mardis E.R."/>
            <person name="Wilson R.K."/>
        </authorList>
    </citation>
    <scope>NUCLEOTIDE SEQUENCE [LARGE SCALE GENOMIC DNA]</scope>
    <source>
        <strain evidence="2">A2-165</strain>
    </source>
</reference>
<dbReference type="Proteomes" id="UP000004619">
    <property type="component" value="Unassembled WGS sequence"/>
</dbReference>
<dbReference type="SUPFAM" id="SSF56601">
    <property type="entry name" value="beta-lactamase/transpeptidase-like"/>
    <property type="match status" value="1"/>
</dbReference>
<dbReference type="STRING" id="411483.FAEPRAA2165_01508"/>
<sequence length="62" mass="6300">MAGGTGHEAALPGQTAAGKTGTAQTGQFSGGTELKNSGLRVLSRQSSPAIPSWCCRTRRPSL</sequence>
<protein>
    <submittedName>
        <fullName evidence="2">Uncharacterized protein</fullName>
    </submittedName>
</protein>
<dbReference type="AlphaFoldDB" id="C7H5D8"/>
<evidence type="ECO:0000313" key="3">
    <source>
        <dbReference type="Proteomes" id="UP000004619"/>
    </source>
</evidence>
<proteinExistence type="predicted"/>